<dbReference type="STRING" id="1340429.A0A2G4T6K3"/>
<dbReference type="EMBL" id="KZ303843">
    <property type="protein sequence ID" value="PHZ16316.1"/>
    <property type="molecule type" value="Genomic_DNA"/>
</dbReference>
<dbReference type="GeneID" id="35439042"/>
<evidence type="ECO:0000256" key="2">
    <source>
        <dbReference type="SAM" id="MobiDB-lite"/>
    </source>
</evidence>
<dbReference type="InterPro" id="IPR038717">
    <property type="entry name" value="Tc1-like_DDE_dom"/>
</dbReference>
<dbReference type="Pfam" id="PF13358">
    <property type="entry name" value="DDE_3"/>
    <property type="match status" value="1"/>
</dbReference>
<dbReference type="PANTHER" id="PTHR13596:SF0">
    <property type="entry name" value="SI:CH211-39K3.2-RELATED"/>
    <property type="match status" value="1"/>
</dbReference>
<evidence type="ECO:0000313" key="6">
    <source>
        <dbReference type="Proteomes" id="UP000242254"/>
    </source>
</evidence>
<dbReference type="RefSeq" id="XP_023470024.1">
    <property type="nucleotide sequence ID" value="XM_023608052.1"/>
</dbReference>
<feature type="region of interest" description="Disordered" evidence="2">
    <location>
        <begin position="80"/>
        <end position="103"/>
    </location>
</feature>
<evidence type="ECO:0000259" key="4">
    <source>
        <dbReference type="Pfam" id="PF13358"/>
    </source>
</evidence>
<feature type="domain" description="Tc1-like transposase DDE" evidence="4">
    <location>
        <begin position="1"/>
        <end position="49"/>
    </location>
</feature>
<accession>A0A2G4T6K3</accession>
<dbReference type="InterPro" id="IPR040211">
    <property type="entry name" value="SERF1/2-like"/>
</dbReference>
<dbReference type="PANTHER" id="PTHR13596">
    <property type="entry name" value="SMALL EDRK-RICH FACTOR 1"/>
    <property type="match status" value="1"/>
</dbReference>
<comment type="similarity">
    <text evidence="1">Belongs to the SERF family.</text>
</comment>
<evidence type="ECO:0000313" key="5">
    <source>
        <dbReference type="EMBL" id="PHZ16316.1"/>
    </source>
</evidence>
<reference evidence="5 6" key="1">
    <citation type="journal article" date="2016" name="Proc. Natl. Acad. Sci. U.S.A.">
        <title>Lipid metabolic changes in an early divergent fungus govern the establishment of a mutualistic symbiosis with endobacteria.</title>
        <authorList>
            <person name="Lastovetsky O.A."/>
            <person name="Gaspar M.L."/>
            <person name="Mondo S.J."/>
            <person name="LaButti K.M."/>
            <person name="Sandor L."/>
            <person name="Grigoriev I.V."/>
            <person name="Henry S.A."/>
            <person name="Pawlowska T.E."/>
        </authorList>
    </citation>
    <scope>NUCLEOTIDE SEQUENCE [LARGE SCALE GENOMIC DNA]</scope>
    <source>
        <strain evidence="5 6">ATCC 52813</strain>
    </source>
</reference>
<evidence type="ECO:0000256" key="1">
    <source>
        <dbReference type="ARBA" id="ARBA00007309"/>
    </source>
</evidence>
<dbReference type="InterPro" id="IPR036397">
    <property type="entry name" value="RNaseH_sf"/>
</dbReference>
<name>A0A2G4T6K3_RHIZD</name>
<keyword evidence="6" id="KW-1185">Reference proteome</keyword>
<dbReference type="AlphaFoldDB" id="A0A2G4T6K3"/>
<proteinExistence type="inferred from homology"/>
<dbReference type="Pfam" id="PF04419">
    <property type="entry name" value="SERF-like_N"/>
    <property type="match status" value="1"/>
</dbReference>
<evidence type="ECO:0000259" key="3">
    <source>
        <dbReference type="Pfam" id="PF04419"/>
    </source>
</evidence>
<feature type="domain" description="Small EDRK-rich factor-like N-terminal" evidence="3">
    <location>
        <begin position="75"/>
        <end position="108"/>
    </location>
</feature>
<dbReference type="Gene3D" id="3.30.420.10">
    <property type="entry name" value="Ribonuclease H-like superfamily/Ribonuclease H"/>
    <property type="match status" value="1"/>
</dbReference>
<dbReference type="InterPro" id="IPR007513">
    <property type="entry name" value="SERF-like_N"/>
</dbReference>
<protein>
    <submittedName>
        <fullName evidence="5">Uncharacterized protein</fullName>
    </submittedName>
</protein>
<gene>
    <name evidence="5" type="ORF">RHIMIDRAFT_233917</name>
</gene>
<organism evidence="5 6">
    <name type="scientific">Rhizopus microsporus ATCC 52813</name>
    <dbReference type="NCBI Taxonomy" id="1340429"/>
    <lineage>
        <taxon>Eukaryota</taxon>
        <taxon>Fungi</taxon>
        <taxon>Fungi incertae sedis</taxon>
        <taxon>Mucoromycota</taxon>
        <taxon>Mucoromycotina</taxon>
        <taxon>Mucoromycetes</taxon>
        <taxon>Mucorales</taxon>
        <taxon>Mucorineae</taxon>
        <taxon>Rhizopodaceae</taxon>
        <taxon>Rhizopus</taxon>
    </lineage>
</organism>
<dbReference type="Proteomes" id="UP000242254">
    <property type="component" value="Unassembled WGS sequence"/>
</dbReference>
<dbReference type="GO" id="GO:0003676">
    <property type="term" value="F:nucleic acid binding"/>
    <property type="evidence" value="ECO:0007669"/>
    <property type="project" value="InterPro"/>
</dbReference>
<sequence length="135" mass="14828">MDNATVHKTPEGLQAIRDRGSALLLLLPYSPFLNPIEKCWAKANQEVRKISLMTNEILADCKEVAAKTVTAESCGNQREQARLKNLKKKEKENKGKSSLNGMTVTQKKEYDAAIMRAKQEAAAAKKAAEGAGKKK</sequence>